<dbReference type="AlphaFoldDB" id="A0A1Y1WHA8"/>
<dbReference type="InterPro" id="IPR040206">
    <property type="entry name" value="Zds1/2"/>
</dbReference>
<feature type="region of interest" description="Disordered" evidence="1">
    <location>
        <begin position="159"/>
        <end position="218"/>
    </location>
</feature>
<dbReference type="Pfam" id="PF08632">
    <property type="entry name" value="Zds_C"/>
    <property type="match status" value="1"/>
</dbReference>
<feature type="region of interest" description="Disordered" evidence="1">
    <location>
        <begin position="619"/>
        <end position="781"/>
    </location>
</feature>
<keyword evidence="4" id="KW-1185">Reference proteome</keyword>
<feature type="domain" description="Protein Zds1 C-terminal" evidence="2">
    <location>
        <begin position="564"/>
        <end position="616"/>
    </location>
</feature>
<feature type="compositionally biased region" description="Low complexity" evidence="1">
    <location>
        <begin position="619"/>
        <end position="670"/>
    </location>
</feature>
<feature type="compositionally biased region" description="Basic residues" evidence="1">
    <location>
        <begin position="495"/>
        <end position="506"/>
    </location>
</feature>
<feature type="compositionally biased region" description="Polar residues" evidence="1">
    <location>
        <begin position="738"/>
        <end position="755"/>
    </location>
</feature>
<organism evidence="3 4">
    <name type="scientific">Linderina pennispora</name>
    <dbReference type="NCBI Taxonomy" id="61395"/>
    <lineage>
        <taxon>Eukaryota</taxon>
        <taxon>Fungi</taxon>
        <taxon>Fungi incertae sedis</taxon>
        <taxon>Zoopagomycota</taxon>
        <taxon>Kickxellomycotina</taxon>
        <taxon>Kickxellomycetes</taxon>
        <taxon>Kickxellales</taxon>
        <taxon>Kickxellaceae</taxon>
        <taxon>Linderina</taxon>
    </lineage>
</organism>
<dbReference type="PANTHER" id="PTHR28089:SF1">
    <property type="entry name" value="PROTEIN ZDS1-RELATED"/>
    <property type="match status" value="1"/>
</dbReference>
<proteinExistence type="predicted"/>
<dbReference type="GO" id="GO:0030010">
    <property type="term" value="P:establishment of cell polarity"/>
    <property type="evidence" value="ECO:0007669"/>
    <property type="project" value="TreeGrafter"/>
</dbReference>
<evidence type="ECO:0000256" key="1">
    <source>
        <dbReference type="SAM" id="MobiDB-lite"/>
    </source>
</evidence>
<feature type="region of interest" description="Disordered" evidence="1">
    <location>
        <begin position="247"/>
        <end position="573"/>
    </location>
</feature>
<dbReference type="GeneID" id="63803175"/>
<sequence>MPRRRSASDLRNHEPNDSGDEPSAESPGNSGNPDEWLTDELEAVGELKRGAIAARFPEEFSVDSDFLNQAANVWLPARLHPEIAPGEFQEWIKLHGSQLSKMEDSVHRRKSILSYSYTDPAESAAALRRRNTTGLMRRKTFIERVNEDDGDAPFLVQSTANRLANKRRDSSASTGSARRGRRKAHEATTPSVSSPLAPPVGLAGTALPPSEKAPEGKRMSTAEILKQITAEVEDFGFDDFNLDELGSYSKNSMSSPPPPVPRATPSFPSAAGSQQRPLSSSSSTSSRPTTPQQQQHQPPRPQTQPQSKQQQQQQQQKLPQQQKKQEPAGGNQEASNMYHQHPPVPSHHLPPVPSNAPPTSIPQQPQPQAPQRQGPPSGSVSPPPIEGPSQKQQQHQRIPSVSHEPEELHQQQQQPRKTVTHKKSGSWWQWGGKDKTQDSSSSNSVPEPAARSQSDNTGRESPALAGPAMHHAHTMSEATPPRKAKLPSPISFLNRKGKGKKDHHNGHSAQQQAARTEPPANGSSPTPPPPSNAAPSTASAAQDADSDVEKRPIPSILTPQRPPPTARLGTGSNRLPIHIERAIYRLASIKLANPRRPLQQQVLLSNMMFWYLELINPRSQQAQHQPPSSPGPNQQQGPQQQQHMDQQQQQQQQQHSSNSSRTSRTSSRPPWMLATGQTGGVARGQAKSHATGNGGRRRSSGTHGGGSSGGERVVMRSPQYERQQQQIYMSPAGYNMQPGHQQQQPFRTQSPVSNHSSSDPDEDDDVPLALYRGERNAMSIG</sequence>
<feature type="compositionally biased region" description="Low complexity" evidence="1">
    <location>
        <begin position="369"/>
        <end position="380"/>
    </location>
</feature>
<protein>
    <recommendedName>
        <fullName evidence="2">Protein Zds1 C-terminal domain-containing protein</fullName>
    </recommendedName>
</protein>
<feature type="compositionally biased region" description="Polar residues" evidence="1">
    <location>
        <begin position="390"/>
        <end position="399"/>
    </location>
</feature>
<dbReference type="STRING" id="61395.A0A1Y1WHA8"/>
<gene>
    <name evidence="3" type="ORF">DL89DRAFT_265123</name>
</gene>
<feature type="region of interest" description="Disordered" evidence="1">
    <location>
        <begin position="1"/>
        <end position="36"/>
    </location>
</feature>
<dbReference type="OrthoDB" id="5589766at2759"/>
<dbReference type="GO" id="GO:0005737">
    <property type="term" value="C:cytoplasm"/>
    <property type="evidence" value="ECO:0007669"/>
    <property type="project" value="TreeGrafter"/>
</dbReference>
<accession>A0A1Y1WHA8</accession>
<dbReference type="SMART" id="SM01327">
    <property type="entry name" value="Zds_C"/>
    <property type="match status" value="1"/>
</dbReference>
<dbReference type="RefSeq" id="XP_040746291.1">
    <property type="nucleotide sequence ID" value="XM_040886527.1"/>
</dbReference>
<reference evidence="3 4" key="1">
    <citation type="submission" date="2016-07" db="EMBL/GenBank/DDBJ databases">
        <title>Pervasive Adenine N6-methylation of Active Genes in Fungi.</title>
        <authorList>
            <consortium name="DOE Joint Genome Institute"/>
            <person name="Mondo S.J."/>
            <person name="Dannebaum R.O."/>
            <person name="Kuo R.C."/>
            <person name="Labutti K."/>
            <person name="Haridas S."/>
            <person name="Kuo A."/>
            <person name="Salamov A."/>
            <person name="Ahrendt S.R."/>
            <person name="Lipzen A."/>
            <person name="Sullivan W."/>
            <person name="Andreopoulos W.B."/>
            <person name="Clum A."/>
            <person name="Lindquist E."/>
            <person name="Daum C."/>
            <person name="Ramamoorthy G.K."/>
            <person name="Gryganskyi A."/>
            <person name="Culley D."/>
            <person name="Magnuson J.K."/>
            <person name="James T.Y."/>
            <person name="O'Malley M.A."/>
            <person name="Stajich J.E."/>
            <person name="Spatafora J.W."/>
            <person name="Visel A."/>
            <person name="Grigoriev I.V."/>
        </authorList>
    </citation>
    <scope>NUCLEOTIDE SEQUENCE [LARGE SCALE GENOMIC DNA]</scope>
    <source>
        <strain evidence="3 4">ATCC 12442</strain>
    </source>
</reference>
<dbReference type="GO" id="GO:0010971">
    <property type="term" value="P:positive regulation of G2/M transition of mitotic cell cycle"/>
    <property type="evidence" value="ECO:0007669"/>
    <property type="project" value="TreeGrafter"/>
</dbReference>
<name>A0A1Y1WHA8_9FUNG</name>
<evidence type="ECO:0000313" key="3">
    <source>
        <dbReference type="EMBL" id="ORX72951.1"/>
    </source>
</evidence>
<feature type="compositionally biased region" description="Low complexity" evidence="1">
    <location>
        <begin position="263"/>
        <end position="322"/>
    </location>
</feature>
<feature type="compositionally biased region" description="Polar residues" evidence="1">
    <location>
        <begin position="438"/>
        <end position="456"/>
    </location>
</feature>
<dbReference type="InterPro" id="IPR013941">
    <property type="entry name" value="ZDS1_C"/>
</dbReference>
<feature type="compositionally biased region" description="Basic and acidic residues" evidence="1">
    <location>
        <begin position="1"/>
        <end position="16"/>
    </location>
</feature>
<evidence type="ECO:0000313" key="4">
    <source>
        <dbReference type="Proteomes" id="UP000193922"/>
    </source>
</evidence>
<dbReference type="EMBL" id="MCFD01000002">
    <property type="protein sequence ID" value="ORX72951.1"/>
    <property type="molecule type" value="Genomic_DNA"/>
</dbReference>
<comment type="caution">
    <text evidence="3">The sequence shown here is derived from an EMBL/GenBank/DDBJ whole genome shotgun (WGS) entry which is preliminary data.</text>
</comment>
<evidence type="ECO:0000259" key="2">
    <source>
        <dbReference type="SMART" id="SM01327"/>
    </source>
</evidence>
<feature type="compositionally biased region" description="Pro residues" evidence="1">
    <location>
        <begin position="342"/>
        <end position="368"/>
    </location>
</feature>
<dbReference type="PANTHER" id="PTHR28089">
    <property type="entry name" value="PROTEIN ZDS1-RELATED"/>
    <property type="match status" value="1"/>
</dbReference>
<dbReference type="Proteomes" id="UP000193922">
    <property type="component" value="Unassembled WGS sequence"/>
</dbReference>